<accession>A0A078B1V4</accession>
<dbReference type="InParanoid" id="A0A078B1V4"/>
<dbReference type="Proteomes" id="UP000039865">
    <property type="component" value="Unassembled WGS sequence"/>
</dbReference>
<gene>
    <name evidence="2" type="primary">Contig11781.g12595</name>
    <name evidence="2" type="ORF">STYLEM_16401</name>
</gene>
<feature type="compositionally biased region" description="Low complexity" evidence="1">
    <location>
        <begin position="1"/>
        <end position="20"/>
    </location>
</feature>
<dbReference type="AlphaFoldDB" id="A0A078B1V4"/>
<reference evidence="2 3" key="1">
    <citation type="submission" date="2014-06" db="EMBL/GenBank/DDBJ databases">
        <authorList>
            <person name="Swart Estienne"/>
        </authorList>
    </citation>
    <scope>NUCLEOTIDE SEQUENCE [LARGE SCALE GENOMIC DNA]</scope>
    <source>
        <strain evidence="2 3">130c</strain>
    </source>
</reference>
<feature type="region of interest" description="Disordered" evidence="1">
    <location>
        <begin position="1"/>
        <end position="23"/>
    </location>
</feature>
<evidence type="ECO:0000313" key="3">
    <source>
        <dbReference type="Proteomes" id="UP000039865"/>
    </source>
</evidence>
<organism evidence="2 3">
    <name type="scientific">Stylonychia lemnae</name>
    <name type="common">Ciliate</name>
    <dbReference type="NCBI Taxonomy" id="5949"/>
    <lineage>
        <taxon>Eukaryota</taxon>
        <taxon>Sar</taxon>
        <taxon>Alveolata</taxon>
        <taxon>Ciliophora</taxon>
        <taxon>Intramacronucleata</taxon>
        <taxon>Spirotrichea</taxon>
        <taxon>Stichotrichia</taxon>
        <taxon>Sporadotrichida</taxon>
        <taxon>Oxytrichidae</taxon>
        <taxon>Stylonychinae</taxon>
        <taxon>Stylonychia</taxon>
    </lineage>
</organism>
<keyword evidence="3" id="KW-1185">Reference proteome</keyword>
<name>A0A078B1V4_STYLE</name>
<protein>
    <submittedName>
        <fullName evidence="2">Uncharacterized protein</fullName>
    </submittedName>
</protein>
<dbReference type="EMBL" id="CCKQ01015482">
    <property type="protein sequence ID" value="CDW87298.1"/>
    <property type="molecule type" value="Genomic_DNA"/>
</dbReference>
<proteinExistence type="predicted"/>
<evidence type="ECO:0000256" key="1">
    <source>
        <dbReference type="SAM" id="MobiDB-lite"/>
    </source>
</evidence>
<evidence type="ECO:0000313" key="2">
    <source>
        <dbReference type="EMBL" id="CDW87298.1"/>
    </source>
</evidence>
<sequence length="235" mass="27155">MSICSSNGDSYQNNDNDYNNLPQPKILNQKRLFSANQNTSEANIQSISSQLSLPMNQVNQGKPIIDSNTANNQNQQHNPNPTAYFFHNLQNKKYSLLTEQQQSTTEIYNFKPNKQKVPPTFNQSLLNAQNMINQNNQQSPTSRGQQKTMIQKTLIKIFNNNTLLSQQLVKEVNAKQIQESCYQDHSLDIKSYQVQKKQKQQQQLQNEQQEIAINNRDRYKSSNSKPNNQMFLSQI</sequence>